<dbReference type="AlphaFoldDB" id="A0A975Y4B2"/>
<evidence type="ECO:0000313" key="3">
    <source>
        <dbReference type="Proteomes" id="UP000683511"/>
    </source>
</evidence>
<evidence type="ECO:0000313" key="2">
    <source>
        <dbReference type="EMBL" id="QXE22993.1"/>
    </source>
</evidence>
<keyword evidence="3" id="KW-1185">Reference proteome</keyword>
<dbReference type="InterPro" id="IPR047740">
    <property type="entry name" value="SMEK_dom"/>
</dbReference>
<organism evidence="2 3">
    <name type="scientific">Richelia sinica FACHB-800</name>
    <dbReference type="NCBI Taxonomy" id="1357546"/>
    <lineage>
        <taxon>Bacteria</taxon>
        <taxon>Bacillati</taxon>
        <taxon>Cyanobacteriota</taxon>
        <taxon>Cyanophyceae</taxon>
        <taxon>Nostocales</taxon>
        <taxon>Nostocaceae</taxon>
        <taxon>Richelia</taxon>
    </lineage>
</organism>
<dbReference type="NCBIfam" id="NF033859">
    <property type="entry name" value="SMEK_N"/>
    <property type="match status" value="1"/>
</dbReference>
<proteinExistence type="predicted"/>
<protein>
    <recommendedName>
        <fullName evidence="1">SMEK domain-containing protein</fullName>
    </recommendedName>
</protein>
<sequence length="367" mass="43963">MITRGYFIGEIIDELANIAHQVDNRCKLGLTDLNKYLEDFFKEILNRLRDLHLENLNHERSNAPGLDLGDTLNKTAFQITSEKTSAKINETLNTVWENNIQEYDDIYILIIGYKQKSYTENKYLWDKLNFKKENIWDINTLCQKSVELPLDTLQSIYHYIKQEIVRVKIELEIPNQEGEFTTSIKNYVEAIAKPKFNENPLKFYCEYHINKLRNEGFEEDDYYILDDIKQAFYFLAKELAKLPRITREFYAFLLESRDENSCEKYGLSRPFYRFNEDKLKRICKYSDIDGEIRLLTKHELIYWEELDLGYEEYGMGRNCTEYSYRIYIPGNYENYNYDNFIEDFVDFIDNKNIGYQKPIVNLDFSSF</sequence>
<gene>
    <name evidence="2" type="ORF">B6N60_01681</name>
</gene>
<name>A0A975Y4B2_9NOST</name>
<accession>A0A975Y4B2</accession>
<dbReference type="RefSeq" id="WP_190608849.1">
    <property type="nucleotide sequence ID" value="NZ_CP021056.1"/>
</dbReference>
<dbReference type="Pfam" id="PF21941">
    <property type="entry name" value="SMEK_N"/>
    <property type="match status" value="1"/>
</dbReference>
<reference evidence="2" key="1">
    <citation type="submission" date="2017-04" db="EMBL/GenBank/DDBJ databases">
        <title>Genome deletions in a multicellular cyanobacterial endosymbiont for morphological adaptation in marine diatoms.</title>
        <authorList>
            <person name="Wang Y."/>
            <person name="Gao H."/>
            <person name="Li R."/>
            <person name="Xu X."/>
        </authorList>
    </citation>
    <scope>NUCLEOTIDE SEQUENCE</scope>
    <source>
        <strain evidence="2">FACHB 800</strain>
    </source>
</reference>
<dbReference type="KEGG" id="rsin:B6N60_01681"/>
<dbReference type="EMBL" id="CP021056">
    <property type="protein sequence ID" value="QXE22993.1"/>
    <property type="molecule type" value="Genomic_DNA"/>
</dbReference>
<feature type="domain" description="SMEK" evidence="1">
    <location>
        <begin position="10"/>
        <end position="144"/>
    </location>
</feature>
<evidence type="ECO:0000259" key="1">
    <source>
        <dbReference type="Pfam" id="PF21941"/>
    </source>
</evidence>
<dbReference type="Proteomes" id="UP000683511">
    <property type="component" value="Chromosome"/>
</dbReference>